<evidence type="ECO:0000256" key="5">
    <source>
        <dbReference type="ARBA" id="ARBA00022692"/>
    </source>
</evidence>
<evidence type="ECO:0000256" key="8">
    <source>
        <dbReference type="ARBA" id="ARBA00023065"/>
    </source>
</evidence>
<evidence type="ECO:0000256" key="11">
    <source>
        <dbReference type="ARBA" id="ARBA00023303"/>
    </source>
</evidence>
<organism evidence="13 15">
    <name type="scientific">Araneus ventricosus</name>
    <name type="common">Orbweaver spider</name>
    <name type="synonym">Epeira ventricosa</name>
    <dbReference type="NCBI Taxonomy" id="182803"/>
    <lineage>
        <taxon>Eukaryota</taxon>
        <taxon>Metazoa</taxon>
        <taxon>Ecdysozoa</taxon>
        <taxon>Arthropoda</taxon>
        <taxon>Chelicerata</taxon>
        <taxon>Arachnida</taxon>
        <taxon>Araneae</taxon>
        <taxon>Araneomorphae</taxon>
        <taxon>Entelegynae</taxon>
        <taxon>Araneoidea</taxon>
        <taxon>Araneidae</taxon>
        <taxon>Araneus</taxon>
    </lineage>
</organism>
<keyword evidence="10 12" id="KW-0739">Sodium transport</keyword>
<evidence type="ECO:0000313" key="13">
    <source>
        <dbReference type="EMBL" id="GBL93391.1"/>
    </source>
</evidence>
<evidence type="ECO:0000313" key="14">
    <source>
        <dbReference type="EMBL" id="GBM64663.1"/>
    </source>
</evidence>
<dbReference type="OrthoDB" id="6432071at2759"/>
<evidence type="ECO:0000256" key="4">
    <source>
        <dbReference type="ARBA" id="ARBA00022461"/>
    </source>
</evidence>
<dbReference type="Proteomes" id="UP000499080">
    <property type="component" value="Unassembled WGS sequence"/>
</dbReference>
<keyword evidence="8 12" id="KW-0406">Ion transport</keyword>
<evidence type="ECO:0000256" key="7">
    <source>
        <dbReference type="ARBA" id="ARBA00023053"/>
    </source>
</evidence>
<dbReference type="AlphaFoldDB" id="A0A4Y2BMD6"/>
<dbReference type="Pfam" id="PF00858">
    <property type="entry name" value="ASC"/>
    <property type="match status" value="1"/>
</dbReference>
<reference evidence="13 15" key="1">
    <citation type="journal article" date="2019" name="Sci. Rep.">
        <title>Orb-weaving spider Araneus ventricosus genome elucidates the spidroin gene catalogue.</title>
        <authorList>
            <person name="Kono N."/>
            <person name="Nakamura H."/>
            <person name="Ohtoshi R."/>
            <person name="Moran D.A.P."/>
            <person name="Shinohara A."/>
            <person name="Yoshida Y."/>
            <person name="Fujiwara M."/>
            <person name="Mori M."/>
            <person name="Tomita M."/>
            <person name="Arakawa K."/>
        </authorList>
    </citation>
    <scope>NUCLEOTIDE SEQUENCE [LARGE SCALE GENOMIC DNA]</scope>
</reference>
<evidence type="ECO:0000256" key="6">
    <source>
        <dbReference type="ARBA" id="ARBA00022989"/>
    </source>
</evidence>
<comment type="caution">
    <text evidence="13">The sequence shown here is derived from an EMBL/GenBank/DDBJ whole genome shotgun (WGS) entry which is preliminary data.</text>
</comment>
<keyword evidence="7" id="KW-0915">Sodium</keyword>
<proteinExistence type="inferred from homology"/>
<evidence type="ECO:0000256" key="1">
    <source>
        <dbReference type="ARBA" id="ARBA00004141"/>
    </source>
</evidence>
<keyword evidence="11 12" id="KW-0407">Ion channel</keyword>
<keyword evidence="5 12" id="KW-0812">Transmembrane</keyword>
<gene>
    <name evidence="13" type="ORF">AVEN_150967_1</name>
    <name evidence="14" type="ORF">AVEN_261210_1</name>
</gene>
<sequence length="91" mass="10196">MGERKTEGFINYLGSVLQNSMVTGIPQIATAGSASLKILRALVFIVSLTGFIYQSMEFMDMYWEYKTVLDIQVEYPQITEMPSITVCTNNG</sequence>
<dbReference type="GO" id="GO:0016020">
    <property type="term" value="C:membrane"/>
    <property type="evidence" value="ECO:0007669"/>
    <property type="project" value="UniProtKB-SubCell"/>
</dbReference>
<comment type="similarity">
    <text evidence="2 12">Belongs to the amiloride-sensitive sodium channel (TC 1.A.6) family.</text>
</comment>
<keyword evidence="3 12" id="KW-0813">Transport</keyword>
<name>A0A4Y2BMD6_ARAVE</name>
<dbReference type="EMBL" id="BGPR01102939">
    <property type="protein sequence ID" value="GBM64663.1"/>
    <property type="molecule type" value="Genomic_DNA"/>
</dbReference>
<evidence type="ECO:0000256" key="3">
    <source>
        <dbReference type="ARBA" id="ARBA00022448"/>
    </source>
</evidence>
<comment type="subcellular location">
    <subcellularLocation>
        <location evidence="1">Membrane</location>
        <topology evidence="1">Multi-pass membrane protein</topology>
    </subcellularLocation>
</comment>
<keyword evidence="4 12" id="KW-0894">Sodium channel</keyword>
<keyword evidence="9" id="KW-0472">Membrane</keyword>
<accession>A0A4Y2BMD6</accession>
<evidence type="ECO:0000256" key="12">
    <source>
        <dbReference type="RuleBase" id="RU000679"/>
    </source>
</evidence>
<evidence type="ECO:0000313" key="15">
    <source>
        <dbReference type="Proteomes" id="UP000499080"/>
    </source>
</evidence>
<evidence type="ECO:0000256" key="2">
    <source>
        <dbReference type="ARBA" id="ARBA00007193"/>
    </source>
</evidence>
<protein>
    <submittedName>
        <fullName evidence="13">Uncharacterized protein</fullName>
    </submittedName>
</protein>
<keyword evidence="15" id="KW-1185">Reference proteome</keyword>
<evidence type="ECO:0000256" key="10">
    <source>
        <dbReference type="ARBA" id="ARBA00023201"/>
    </source>
</evidence>
<evidence type="ECO:0000256" key="9">
    <source>
        <dbReference type="ARBA" id="ARBA00023136"/>
    </source>
</evidence>
<keyword evidence="6" id="KW-1133">Transmembrane helix</keyword>
<dbReference type="GO" id="GO:0005272">
    <property type="term" value="F:sodium channel activity"/>
    <property type="evidence" value="ECO:0007669"/>
    <property type="project" value="UniProtKB-KW"/>
</dbReference>
<dbReference type="InterPro" id="IPR001873">
    <property type="entry name" value="ENaC"/>
</dbReference>
<dbReference type="EMBL" id="BGPR01083924">
    <property type="protein sequence ID" value="GBL93391.1"/>
    <property type="molecule type" value="Genomic_DNA"/>
</dbReference>